<gene>
    <name evidence="2" type="ORF">PODANS_6_7965</name>
</gene>
<dbReference type="EMBL" id="FO904941">
    <property type="protein sequence ID" value="CDP31250.1"/>
    <property type="molecule type" value="Genomic_DNA"/>
</dbReference>
<reference evidence="2 4" key="1">
    <citation type="journal article" date="2008" name="Genome Biol.">
        <title>The genome sequence of the model ascomycete fungus Podospora anserina.</title>
        <authorList>
            <person name="Espagne E."/>
            <person name="Lespinet O."/>
            <person name="Malagnac F."/>
            <person name="Da Silva C."/>
            <person name="Jaillon O."/>
            <person name="Porcel B.M."/>
            <person name="Couloux A."/>
            <person name="Aury J.-M."/>
            <person name="Segurens B."/>
            <person name="Poulain J."/>
            <person name="Anthouard V."/>
            <person name="Grossetete S."/>
            <person name="Khalili H."/>
            <person name="Coppin E."/>
            <person name="Dequard-Chablat M."/>
            <person name="Picard M."/>
            <person name="Contamine V."/>
            <person name="Arnaise S."/>
            <person name="Bourdais A."/>
            <person name="Berteaux-Lecellier V."/>
            <person name="Gautheret D."/>
            <person name="de Vries R.P."/>
            <person name="Battaglia E."/>
            <person name="Coutinho P.M."/>
            <person name="Danchin E.G.J."/>
            <person name="Henrissat B."/>
            <person name="El Khoury R."/>
            <person name="Sainsard-Chanet A."/>
            <person name="Boivin A."/>
            <person name="Pinan-Lucarre B."/>
            <person name="Sellem C.H."/>
            <person name="Debuchy R."/>
            <person name="Wincker P."/>
            <person name="Weissenbach J."/>
            <person name="Silar P."/>
        </authorList>
    </citation>
    <scope>NUCLEOTIDE SEQUENCE [LARGE SCALE GENOMIC DNA]</scope>
    <source>
        <strain evidence="4">S / ATCC MYA-4624 / DSM 980 / FGSC 10383</strain>
        <strain evidence="2">S mat+</strain>
    </source>
</reference>
<dbReference type="KEGG" id="pan:PODANSg7762"/>
<dbReference type="AlphaFoldDB" id="B2B423"/>
<protein>
    <submittedName>
        <fullName evidence="2">Podospora anserina S mat+ genomic DNA chromosome 6, supercontig 2</fullName>
    </submittedName>
</protein>
<dbReference type="EMBL" id="CU638744">
    <property type="protein sequence ID" value="CAP71859.1"/>
    <property type="molecule type" value="Genomic_DNA"/>
</dbReference>
<evidence type="ECO:0000313" key="2">
    <source>
        <dbReference type="EMBL" id="CAP71859.1"/>
    </source>
</evidence>
<feature type="region of interest" description="Disordered" evidence="1">
    <location>
        <begin position="137"/>
        <end position="174"/>
    </location>
</feature>
<feature type="compositionally biased region" description="Basic and acidic residues" evidence="1">
    <location>
        <begin position="151"/>
        <end position="174"/>
    </location>
</feature>
<dbReference type="VEuPathDB" id="FungiDB:PODANS_6_7965"/>
<evidence type="ECO:0000313" key="4">
    <source>
        <dbReference type="Proteomes" id="UP000001197"/>
    </source>
</evidence>
<evidence type="ECO:0000313" key="3">
    <source>
        <dbReference type="EMBL" id="CDP31250.1"/>
    </source>
</evidence>
<dbReference type="GeneID" id="6194765"/>
<reference evidence="3" key="4">
    <citation type="submission" date="2015-04" db="EMBL/GenBank/DDBJ databases">
        <title>Maintaining two mating types: Structure of the mating type locus and its role in heterokaryosis in Podospora anserina.</title>
        <authorList>
            <person name="Grognet P."/>
            <person name="Bidard F."/>
            <person name="Kuchly C."/>
            <person name="Chan Ho Tong L."/>
            <person name="Coppin E."/>
            <person name="Ait Benkhali J."/>
            <person name="Couloux A."/>
            <person name="Wincker P."/>
            <person name="Debuchy R."/>
            <person name="Silar P."/>
        </authorList>
    </citation>
    <scope>NUCLEOTIDE SEQUENCE</scope>
</reference>
<evidence type="ECO:0000256" key="1">
    <source>
        <dbReference type="SAM" id="MobiDB-lite"/>
    </source>
</evidence>
<sequence length="174" mass="20214">MSAISSHIRNIEIHRIRSHFATNFHGRGTCQFLRQCEPSRATPRPSTTPTTTTMEINALINHNDIDTSPTAERFYRLQLARQQRPHWHLKAHRAPELPREQKIQIRALREDAYMSYAAMREATGASDKQIQYALTTPLTPRTNRRSRKPSRFADEEKDRITRSLNDDPIARKLS</sequence>
<accession>B2B423</accession>
<name>B2B423_PODAN</name>
<dbReference type="Proteomes" id="UP000001197">
    <property type="component" value="Chromosome 6"/>
</dbReference>
<reference evidence="4" key="3">
    <citation type="journal article" date="2014" name="Genetics">
        <title>Maintaining two mating types: Structure of the mating type locus and its role in heterokaryosis in Podospora anserina.</title>
        <authorList>
            <person name="Grognet P."/>
            <person name="Bidard F."/>
            <person name="Kuchly C."/>
            <person name="Tong L.C.H."/>
            <person name="Coppin E."/>
            <person name="Benkhali J.A."/>
            <person name="Couloux A."/>
            <person name="Wincker P."/>
            <person name="Debuchy R."/>
            <person name="Silar P."/>
        </authorList>
    </citation>
    <scope>GENOME REANNOTATION</scope>
    <source>
        <strain evidence="4">S / ATCC MYA-4624 / DSM 980 / FGSC 10383</strain>
    </source>
</reference>
<reference evidence="2" key="2">
    <citation type="submission" date="2008-07" db="EMBL/GenBank/DDBJ databases">
        <authorList>
            <person name="Genoscope - CEA"/>
        </authorList>
    </citation>
    <scope>NUCLEOTIDE SEQUENCE</scope>
    <source>
        <strain evidence="2">S mat+</strain>
    </source>
</reference>
<organism evidence="2">
    <name type="scientific">Podospora anserina (strain S / ATCC MYA-4624 / DSM 980 / FGSC 10383)</name>
    <name type="common">Pleurage anserina</name>
    <dbReference type="NCBI Taxonomy" id="515849"/>
    <lineage>
        <taxon>Eukaryota</taxon>
        <taxon>Fungi</taxon>
        <taxon>Dikarya</taxon>
        <taxon>Ascomycota</taxon>
        <taxon>Pezizomycotina</taxon>
        <taxon>Sordariomycetes</taxon>
        <taxon>Sordariomycetidae</taxon>
        <taxon>Sordariales</taxon>
        <taxon>Podosporaceae</taxon>
        <taxon>Podospora</taxon>
        <taxon>Podospora anserina</taxon>
    </lineage>
</organism>
<dbReference type="HOGENOM" id="CLU_1540721_0_0_1"/>
<dbReference type="RefSeq" id="XP_001910723.1">
    <property type="nucleotide sequence ID" value="XM_001910688.1"/>
</dbReference>
<keyword evidence="4" id="KW-1185">Reference proteome</keyword>
<proteinExistence type="predicted"/>